<accession>A0ABM1XRJ0</accession>
<dbReference type="Proteomes" id="UP000069940">
    <property type="component" value="Unassembled WGS sequence"/>
</dbReference>
<feature type="domain" description="Peptidase S1" evidence="3">
    <location>
        <begin position="38"/>
        <end position="287"/>
    </location>
</feature>
<dbReference type="PANTHER" id="PTHR24260:SF136">
    <property type="entry name" value="GH08193P-RELATED"/>
    <property type="match status" value="1"/>
</dbReference>
<dbReference type="SUPFAM" id="SSF50494">
    <property type="entry name" value="Trypsin-like serine proteases"/>
    <property type="match status" value="2"/>
</dbReference>
<feature type="signal peptide" evidence="2">
    <location>
        <begin position="1"/>
        <end position="23"/>
    </location>
</feature>
<organism evidence="4 5">
    <name type="scientific">Aedes albopictus</name>
    <name type="common">Asian tiger mosquito</name>
    <name type="synonym">Stegomyia albopicta</name>
    <dbReference type="NCBI Taxonomy" id="7160"/>
    <lineage>
        <taxon>Eukaryota</taxon>
        <taxon>Metazoa</taxon>
        <taxon>Ecdysozoa</taxon>
        <taxon>Arthropoda</taxon>
        <taxon>Hexapoda</taxon>
        <taxon>Insecta</taxon>
        <taxon>Pterygota</taxon>
        <taxon>Neoptera</taxon>
        <taxon>Endopterygota</taxon>
        <taxon>Diptera</taxon>
        <taxon>Nematocera</taxon>
        <taxon>Culicoidea</taxon>
        <taxon>Culicidae</taxon>
        <taxon>Culicinae</taxon>
        <taxon>Aedini</taxon>
        <taxon>Aedes</taxon>
        <taxon>Stegomyia</taxon>
    </lineage>
</organism>
<dbReference type="GeneID" id="109400959"/>
<dbReference type="PROSITE" id="PS50240">
    <property type="entry name" value="TRYPSIN_DOM"/>
    <property type="match status" value="2"/>
</dbReference>
<evidence type="ECO:0000313" key="5">
    <source>
        <dbReference type="Proteomes" id="UP000069940"/>
    </source>
</evidence>
<comment type="similarity">
    <text evidence="1">Belongs to the peptidase S1 family. CLIP subfamily.</text>
</comment>
<dbReference type="SMART" id="SM00020">
    <property type="entry name" value="Tryp_SPc"/>
    <property type="match status" value="1"/>
</dbReference>
<dbReference type="InterPro" id="IPR009003">
    <property type="entry name" value="Peptidase_S1_PA"/>
</dbReference>
<dbReference type="PROSITE" id="PS00134">
    <property type="entry name" value="TRYPSIN_HIS"/>
    <property type="match status" value="1"/>
</dbReference>
<feature type="domain" description="Peptidase S1" evidence="3">
    <location>
        <begin position="315"/>
        <end position="546"/>
    </location>
</feature>
<evidence type="ECO:0000313" key="4">
    <source>
        <dbReference type="EnsemblMetazoa" id="AALFPA23_002167.P1841"/>
    </source>
</evidence>
<dbReference type="RefSeq" id="XP_019528985.2">
    <property type="nucleotide sequence ID" value="XM_019673440.3"/>
</dbReference>
<dbReference type="InterPro" id="IPR001254">
    <property type="entry name" value="Trypsin_dom"/>
</dbReference>
<evidence type="ECO:0000256" key="2">
    <source>
        <dbReference type="SAM" id="SignalP"/>
    </source>
</evidence>
<feature type="chain" id="PRO_5045116092" description="Peptidase S1 domain-containing protein" evidence="2">
    <location>
        <begin position="24"/>
        <end position="600"/>
    </location>
</feature>
<dbReference type="InterPro" id="IPR051333">
    <property type="entry name" value="CLIP_Serine_Protease"/>
</dbReference>
<dbReference type="InterPro" id="IPR043504">
    <property type="entry name" value="Peptidase_S1_PA_chymotrypsin"/>
</dbReference>
<evidence type="ECO:0000259" key="3">
    <source>
        <dbReference type="PROSITE" id="PS50240"/>
    </source>
</evidence>
<dbReference type="InterPro" id="IPR001314">
    <property type="entry name" value="Peptidase_S1A"/>
</dbReference>
<sequence>MSFLSRLPILAVLLVLQLCLISASYQCGTRKHGFVPLLYRGWKVEEGQWPWHVAIFYKQPQDSLKYQCGGSLLSYKHVLTAAHCTINRKTKSPLPVGIFELHLGQHNLSEVTENVQVRDVVKLHVHPEYSTLRNDVALLVMRLAVAYTDYVIPICIDRKVDRDLRNLEGHRGWLTGWGVTETGNVSDVLWTASLEVVSYLDCTRNDPVLFGNMVNETVFCAGDLNGTSPGPGDSGGGMYFYDGDQWVLRGVVSFAKVDSVTKLVDTSKYAVFANVQRFLTWIQWVLAEDDPQADRGPKRISETECDRFREFAFKRKSGDCTNSRHPHSILISYTKDADRRLSKCNGALISENYAMTTCLCTRFSTVAQVLIDGYGSVDIAEVTCHPEYVQSPKIHDLALVRMKNPVRLASNVVPACLASNWTENLYDTLVHTGIGFNRTTGARQIFESDDNEVITERRCLKIFDLEHVNVTRPGDMCVINTDPLRIGLGGVLGSPLQSMNWRTCMSTVVGLLDFAILNPDWPKHKPWVDGYVRISYYLDWIEKVVWGGAEEPEVTEEPGVIGSLNNQRIETTVSLAAGGSINFDFMFPDQFERLKASHVL</sequence>
<protein>
    <recommendedName>
        <fullName evidence="3">Peptidase S1 domain-containing protein</fullName>
    </recommendedName>
</protein>
<keyword evidence="2" id="KW-0732">Signal</keyword>
<reference evidence="4" key="2">
    <citation type="submission" date="2025-05" db="UniProtKB">
        <authorList>
            <consortium name="EnsemblMetazoa"/>
        </authorList>
    </citation>
    <scope>IDENTIFICATION</scope>
    <source>
        <strain evidence="4">Foshan</strain>
    </source>
</reference>
<proteinExistence type="inferred from homology"/>
<dbReference type="PRINTS" id="PR00722">
    <property type="entry name" value="CHYMOTRYPSIN"/>
</dbReference>
<dbReference type="InterPro" id="IPR018114">
    <property type="entry name" value="TRYPSIN_HIS"/>
</dbReference>
<keyword evidence="5" id="KW-1185">Reference proteome</keyword>
<dbReference type="EnsemblMetazoa" id="AALFPA23_002167.R1841">
    <property type="protein sequence ID" value="AALFPA23_002167.P1841"/>
    <property type="gene ID" value="AALFPA23_002167"/>
</dbReference>
<dbReference type="Pfam" id="PF00089">
    <property type="entry name" value="Trypsin"/>
    <property type="match status" value="2"/>
</dbReference>
<name>A0ABM1XRJ0_AEDAL</name>
<dbReference type="PANTHER" id="PTHR24260">
    <property type="match status" value="1"/>
</dbReference>
<dbReference type="Gene3D" id="2.40.10.10">
    <property type="entry name" value="Trypsin-like serine proteases"/>
    <property type="match status" value="2"/>
</dbReference>
<reference evidence="5" key="1">
    <citation type="journal article" date="2015" name="Proc. Natl. Acad. Sci. U.S.A.">
        <title>Genome sequence of the Asian Tiger mosquito, Aedes albopictus, reveals insights into its biology, genetics, and evolution.</title>
        <authorList>
            <person name="Chen X.G."/>
            <person name="Jiang X."/>
            <person name="Gu J."/>
            <person name="Xu M."/>
            <person name="Wu Y."/>
            <person name="Deng Y."/>
            <person name="Zhang C."/>
            <person name="Bonizzoni M."/>
            <person name="Dermauw W."/>
            <person name="Vontas J."/>
            <person name="Armbruster P."/>
            <person name="Huang X."/>
            <person name="Yang Y."/>
            <person name="Zhang H."/>
            <person name="He W."/>
            <person name="Peng H."/>
            <person name="Liu Y."/>
            <person name="Wu K."/>
            <person name="Chen J."/>
            <person name="Lirakis M."/>
            <person name="Topalis P."/>
            <person name="Van Leeuwen T."/>
            <person name="Hall A.B."/>
            <person name="Jiang X."/>
            <person name="Thorpe C."/>
            <person name="Mueller R.L."/>
            <person name="Sun C."/>
            <person name="Waterhouse R.M."/>
            <person name="Yan G."/>
            <person name="Tu Z.J."/>
            <person name="Fang X."/>
            <person name="James A.A."/>
        </authorList>
    </citation>
    <scope>NUCLEOTIDE SEQUENCE [LARGE SCALE GENOMIC DNA]</scope>
    <source>
        <strain evidence="5">Foshan</strain>
    </source>
</reference>
<evidence type="ECO:0000256" key="1">
    <source>
        <dbReference type="ARBA" id="ARBA00024195"/>
    </source>
</evidence>
<dbReference type="CDD" id="cd00190">
    <property type="entry name" value="Tryp_SPc"/>
    <property type="match status" value="1"/>
</dbReference>